<dbReference type="GO" id="GO:0043023">
    <property type="term" value="F:ribosomal large subunit binding"/>
    <property type="evidence" value="ECO:0007669"/>
    <property type="project" value="TreeGrafter"/>
</dbReference>
<dbReference type="GO" id="GO:0005739">
    <property type="term" value="C:mitochondrion"/>
    <property type="evidence" value="ECO:0007669"/>
    <property type="project" value="TreeGrafter"/>
</dbReference>
<dbReference type="EMBL" id="PDNA01000057">
    <property type="protein sequence ID" value="PGH18513.1"/>
    <property type="molecule type" value="Genomic_DNA"/>
</dbReference>
<protein>
    <recommendedName>
        <fullName evidence="5">Ribosome recycling factor domain-containing protein</fullName>
    </recommendedName>
</protein>
<feature type="compositionally biased region" description="Low complexity" evidence="4">
    <location>
        <begin position="96"/>
        <end position="106"/>
    </location>
</feature>
<dbReference type="InterPro" id="IPR036191">
    <property type="entry name" value="RRF_sf"/>
</dbReference>
<dbReference type="Proteomes" id="UP000224634">
    <property type="component" value="Unassembled WGS sequence"/>
</dbReference>
<sequence>MLPAIRNLVVEVSSNTARRACSVNGLRFTQHSCLINSSAVRPSSSSTGQIFSERCSTTRPCSLTPQLRLFSTTPTRNKRKDGKVKGKGKRDEEPASKGASSGATAADDPFDFSDLQTEIREAVDKLKDSISKLRAGGRFNPEVIETLRVSLTKGSKDTLKLGELAQVIPKGGRTIALLVGEEDHIKPISSAIASSNLSLNPQPDAQNALQLNIPIPPPTKESRDQAVKDAKAAMDKASSAVRNARGTSNKKLKALGVKKVVRPDDLRKALEQMEKVAEKGQKEVKDVFDSARKVLEQG</sequence>
<dbReference type="InterPro" id="IPR023584">
    <property type="entry name" value="Ribosome_recyc_fac_dom"/>
</dbReference>
<name>A0A2B7YBV4_POLH7</name>
<evidence type="ECO:0000313" key="6">
    <source>
        <dbReference type="EMBL" id="PGH18513.1"/>
    </source>
</evidence>
<dbReference type="PANTHER" id="PTHR20982:SF3">
    <property type="entry name" value="MITOCHONDRIAL RIBOSOME RECYCLING FACTOR PSEUDO 1"/>
    <property type="match status" value="1"/>
</dbReference>
<dbReference type="AlphaFoldDB" id="A0A2B7YBV4"/>
<dbReference type="STRING" id="1447883.A0A2B7YBV4"/>
<evidence type="ECO:0000313" key="7">
    <source>
        <dbReference type="Proteomes" id="UP000224634"/>
    </source>
</evidence>
<dbReference type="Gene3D" id="3.30.1360.40">
    <property type="match status" value="1"/>
</dbReference>
<gene>
    <name evidence="6" type="ORF">AJ80_04483</name>
</gene>
<dbReference type="FunFam" id="3.30.1360.40:FF:000020">
    <property type="entry name" value="Similar to ribosome recycling factor"/>
    <property type="match status" value="1"/>
</dbReference>
<dbReference type="SUPFAM" id="SSF55194">
    <property type="entry name" value="Ribosome recycling factor, RRF"/>
    <property type="match status" value="1"/>
</dbReference>
<keyword evidence="2" id="KW-0648">Protein biosynthesis</keyword>
<keyword evidence="7" id="KW-1185">Reference proteome</keyword>
<dbReference type="PANTHER" id="PTHR20982">
    <property type="entry name" value="RIBOSOME RECYCLING FACTOR"/>
    <property type="match status" value="1"/>
</dbReference>
<feature type="domain" description="Ribosome recycling factor" evidence="5">
    <location>
        <begin position="126"/>
        <end position="294"/>
    </location>
</feature>
<evidence type="ECO:0000256" key="1">
    <source>
        <dbReference type="ARBA" id="ARBA00005912"/>
    </source>
</evidence>
<dbReference type="GO" id="GO:0006412">
    <property type="term" value="P:translation"/>
    <property type="evidence" value="ECO:0007669"/>
    <property type="project" value="UniProtKB-KW"/>
</dbReference>
<evidence type="ECO:0000256" key="4">
    <source>
        <dbReference type="SAM" id="MobiDB-lite"/>
    </source>
</evidence>
<comment type="function">
    <text evidence="3">Necessary for protein synthesis in mitochondria. Functions as a ribosome recycling factor in mitochondria.</text>
</comment>
<dbReference type="Pfam" id="PF01765">
    <property type="entry name" value="RRF"/>
    <property type="match status" value="1"/>
</dbReference>
<evidence type="ECO:0000256" key="3">
    <source>
        <dbReference type="ARBA" id="ARBA00024909"/>
    </source>
</evidence>
<organism evidence="6 7">
    <name type="scientific">Polytolypa hystricis (strain UAMH7299)</name>
    <dbReference type="NCBI Taxonomy" id="1447883"/>
    <lineage>
        <taxon>Eukaryota</taxon>
        <taxon>Fungi</taxon>
        <taxon>Dikarya</taxon>
        <taxon>Ascomycota</taxon>
        <taxon>Pezizomycotina</taxon>
        <taxon>Eurotiomycetes</taxon>
        <taxon>Eurotiomycetidae</taxon>
        <taxon>Onygenales</taxon>
        <taxon>Onygenales incertae sedis</taxon>
        <taxon>Polytolypa</taxon>
    </lineage>
</organism>
<dbReference type="OrthoDB" id="407355at2759"/>
<evidence type="ECO:0000259" key="5">
    <source>
        <dbReference type="Pfam" id="PF01765"/>
    </source>
</evidence>
<dbReference type="Gene3D" id="1.10.132.20">
    <property type="entry name" value="Ribosome-recycling factor"/>
    <property type="match status" value="1"/>
</dbReference>
<reference evidence="6 7" key="1">
    <citation type="submission" date="2017-10" db="EMBL/GenBank/DDBJ databases">
        <title>Comparative genomics in systemic dimorphic fungi from Ajellomycetaceae.</title>
        <authorList>
            <person name="Munoz J.F."/>
            <person name="Mcewen J.G."/>
            <person name="Clay O.K."/>
            <person name="Cuomo C.A."/>
        </authorList>
    </citation>
    <scope>NUCLEOTIDE SEQUENCE [LARGE SCALE GENOMIC DNA]</scope>
    <source>
        <strain evidence="6 7">UAMH7299</strain>
    </source>
</reference>
<feature type="compositionally biased region" description="Basic residues" evidence="4">
    <location>
        <begin position="76"/>
        <end position="88"/>
    </location>
</feature>
<evidence type="ECO:0000256" key="2">
    <source>
        <dbReference type="ARBA" id="ARBA00022917"/>
    </source>
</evidence>
<feature type="region of interest" description="Disordered" evidence="4">
    <location>
        <begin position="69"/>
        <end position="110"/>
    </location>
</feature>
<accession>A0A2B7YBV4</accession>
<dbReference type="InterPro" id="IPR002661">
    <property type="entry name" value="Ribosome_recyc_fac"/>
</dbReference>
<comment type="caution">
    <text evidence="6">The sequence shown here is derived from an EMBL/GenBank/DDBJ whole genome shotgun (WGS) entry which is preliminary data.</text>
</comment>
<comment type="similarity">
    <text evidence="1">Belongs to the RRF family.</text>
</comment>
<proteinExistence type="inferred from homology"/>